<evidence type="ECO:0000259" key="3">
    <source>
        <dbReference type="Pfam" id="PF18003"/>
    </source>
</evidence>
<dbReference type="Gene3D" id="2.60.40.2060">
    <property type="match status" value="1"/>
</dbReference>
<feature type="signal peptide" evidence="1">
    <location>
        <begin position="1"/>
        <end position="16"/>
    </location>
</feature>
<evidence type="ECO:0000256" key="1">
    <source>
        <dbReference type="SAM" id="SignalP"/>
    </source>
</evidence>
<sequence length="233" mass="25436">MKIIIAILSFSLFLCACDKDNYDPPTALLSGKLVYQGEAINVEFNQVPYQLYQFGFGKTGAVSNTSFTQEGTYSVLLFNGTYKLLIPNGQGPFLWKKLPNGAPDSITVTMNGSQQLDLEVMPYYMIRTPQITAAGNNVTATFKIEKVITDANARNIERVNLYLNKTTFVSGNGNYNVANVSRTGANITDPNNVSLTVAIPAIVPAQNYIFARIGLKVAGVEDMIFSPVVKLTL</sequence>
<gene>
    <name evidence="4" type="ORF">SAMN04488055_1124</name>
</gene>
<evidence type="ECO:0000313" key="5">
    <source>
        <dbReference type="Proteomes" id="UP000185003"/>
    </source>
</evidence>
<evidence type="ECO:0000259" key="2">
    <source>
        <dbReference type="Pfam" id="PF12866"/>
    </source>
</evidence>
<evidence type="ECO:0008006" key="6">
    <source>
        <dbReference type="Google" id="ProtNLM"/>
    </source>
</evidence>
<dbReference type="RefSeq" id="WP_074238293.1">
    <property type="nucleotide sequence ID" value="NZ_FSRA01000001.1"/>
</dbReference>
<feature type="chain" id="PRO_5013178727" description="DUF3823 domain-containing protein" evidence="1">
    <location>
        <begin position="17"/>
        <end position="233"/>
    </location>
</feature>
<protein>
    <recommendedName>
        <fullName evidence="6">DUF3823 domain-containing protein</fullName>
    </recommendedName>
</protein>
<dbReference type="AlphaFoldDB" id="A0A1N6DW55"/>
<feature type="domain" description="DUF3823" evidence="3">
    <location>
        <begin position="124"/>
        <end position="230"/>
    </location>
</feature>
<dbReference type="InterPro" id="IPR041186">
    <property type="entry name" value="DUF3823_C"/>
</dbReference>
<keyword evidence="5" id="KW-1185">Reference proteome</keyword>
<keyword evidence="1" id="KW-0732">Signal</keyword>
<dbReference type="PROSITE" id="PS51257">
    <property type="entry name" value="PROKAR_LIPOPROTEIN"/>
    <property type="match status" value="1"/>
</dbReference>
<accession>A0A1N6DW55</accession>
<dbReference type="Pfam" id="PF18003">
    <property type="entry name" value="DUF3823_C"/>
    <property type="match status" value="1"/>
</dbReference>
<reference evidence="4 5" key="1">
    <citation type="submission" date="2016-11" db="EMBL/GenBank/DDBJ databases">
        <authorList>
            <person name="Jaros S."/>
            <person name="Januszkiewicz K."/>
            <person name="Wedrychowicz H."/>
        </authorList>
    </citation>
    <scope>NUCLEOTIDE SEQUENCE [LARGE SCALE GENOMIC DNA]</scope>
    <source>
        <strain evidence="4 5">DSM 24787</strain>
    </source>
</reference>
<dbReference type="STRING" id="536979.SAMN04488055_1124"/>
<feature type="domain" description="DUF3823" evidence="2">
    <location>
        <begin position="28"/>
        <end position="121"/>
    </location>
</feature>
<dbReference type="Pfam" id="PF12866">
    <property type="entry name" value="DUF3823"/>
    <property type="match status" value="1"/>
</dbReference>
<name>A0A1N6DW55_9BACT</name>
<dbReference type="InterPro" id="IPR024278">
    <property type="entry name" value="DUF3823_N"/>
</dbReference>
<dbReference type="Proteomes" id="UP000185003">
    <property type="component" value="Unassembled WGS sequence"/>
</dbReference>
<dbReference type="EMBL" id="FSRA01000001">
    <property type="protein sequence ID" value="SIN75002.1"/>
    <property type="molecule type" value="Genomic_DNA"/>
</dbReference>
<organism evidence="4 5">
    <name type="scientific">Chitinophaga niabensis</name>
    <dbReference type="NCBI Taxonomy" id="536979"/>
    <lineage>
        <taxon>Bacteria</taxon>
        <taxon>Pseudomonadati</taxon>
        <taxon>Bacteroidota</taxon>
        <taxon>Chitinophagia</taxon>
        <taxon>Chitinophagales</taxon>
        <taxon>Chitinophagaceae</taxon>
        <taxon>Chitinophaga</taxon>
    </lineage>
</organism>
<dbReference type="Gene3D" id="2.60.40.1120">
    <property type="entry name" value="Carboxypeptidase-like, regulatory domain"/>
    <property type="match status" value="1"/>
</dbReference>
<dbReference type="OrthoDB" id="1433240at2"/>
<proteinExistence type="predicted"/>
<evidence type="ECO:0000313" key="4">
    <source>
        <dbReference type="EMBL" id="SIN75002.1"/>
    </source>
</evidence>